<dbReference type="Proteomes" id="UP000464865">
    <property type="component" value="Chromosome M15-11"/>
</dbReference>
<proteinExistence type="predicted"/>
<dbReference type="EMBL" id="CP048632">
    <property type="protein sequence ID" value="QIB36973.1"/>
    <property type="molecule type" value="Genomic_DNA"/>
</dbReference>
<evidence type="ECO:0000313" key="3">
    <source>
        <dbReference type="Proteomes" id="UP000464865"/>
    </source>
</evidence>
<accession>A0A7L5BE26</accession>
<dbReference type="RefSeq" id="WP_164056126.1">
    <property type="nucleotide sequence ID" value="NZ_CP048632.1"/>
</dbReference>
<keyword evidence="1" id="KW-1133">Transmembrane helix</keyword>
<protein>
    <submittedName>
        <fullName evidence="2">Uncharacterized protein</fullName>
    </submittedName>
</protein>
<reference evidence="2 3" key="1">
    <citation type="submission" date="2020-02" db="EMBL/GenBank/DDBJ databases">
        <title>Plant-Promoting Endophytic Bacterium Rhizobium oryzihabitans sp. nov., Isolated from the Root of Rice.</title>
        <authorList>
            <person name="zhao J."/>
            <person name="Zhang G."/>
        </authorList>
    </citation>
    <scope>NUCLEOTIDE SEQUENCE [LARGE SCALE GENOMIC DNA]</scope>
    <source>
        <strain evidence="2 3">M15</strain>
    </source>
</reference>
<evidence type="ECO:0000313" key="2">
    <source>
        <dbReference type="EMBL" id="QIB36973.1"/>
    </source>
</evidence>
<feature type="transmembrane region" description="Helical" evidence="1">
    <location>
        <begin position="217"/>
        <end position="242"/>
    </location>
</feature>
<dbReference type="AlphaFoldDB" id="A0A7L5BE26"/>
<dbReference type="KEGG" id="roy:G3A56_02345"/>
<name>A0A7L5BE26_9HYPH</name>
<sequence length="247" mass="25667">MATNQYLPFGTAGGANVLSPTDYNSLAARLTGFTAGTAASVQLNTVWRQSSVVSAMIGEFILDYGGFDALDDGSVDNLETGFARTLQKQPWLYATIGGTATALTMALTPAPASWNDLIGVPLRGIISATNTGACTLNVSGLGAKSIKLDNGTDPIAGDLKAGALAVFVYDGTNVQLNFASAMLMERLNKGSTIVSYGTAGSFSWTPPANVRSVFVRVWGGGAGVVAIRIPVQVVVVVVVVTLKVMWR</sequence>
<keyword evidence="1" id="KW-0812">Transmembrane</keyword>
<evidence type="ECO:0000256" key="1">
    <source>
        <dbReference type="SAM" id="Phobius"/>
    </source>
</evidence>
<organism evidence="2 3">
    <name type="scientific">Rhizobium oryzihabitans</name>
    <dbReference type="NCBI Taxonomy" id="2267833"/>
    <lineage>
        <taxon>Bacteria</taxon>
        <taxon>Pseudomonadati</taxon>
        <taxon>Pseudomonadota</taxon>
        <taxon>Alphaproteobacteria</taxon>
        <taxon>Hyphomicrobiales</taxon>
        <taxon>Rhizobiaceae</taxon>
        <taxon>Rhizobium/Agrobacterium group</taxon>
        <taxon>Rhizobium</taxon>
    </lineage>
</organism>
<gene>
    <name evidence="2" type="ORF">G3A56_02345</name>
</gene>
<keyword evidence="1" id="KW-0472">Membrane</keyword>
<keyword evidence="3" id="KW-1185">Reference proteome</keyword>